<organism evidence="3 4">
    <name type="scientific">Pseudazoarcus pumilus</name>
    <dbReference type="NCBI Taxonomy" id="2067960"/>
    <lineage>
        <taxon>Bacteria</taxon>
        <taxon>Pseudomonadati</taxon>
        <taxon>Pseudomonadota</taxon>
        <taxon>Betaproteobacteria</taxon>
        <taxon>Rhodocyclales</taxon>
        <taxon>Zoogloeaceae</taxon>
        <taxon>Pseudazoarcus</taxon>
    </lineage>
</organism>
<dbReference type="SUPFAM" id="SSF53756">
    <property type="entry name" value="UDP-Glycosyltransferase/glycogen phosphorylase"/>
    <property type="match status" value="1"/>
</dbReference>
<dbReference type="AlphaFoldDB" id="A0A2I6S7R6"/>
<evidence type="ECO:0000256" key="2">
    <source>
        <dbReference type="ARBA" id="ARBA00022679"/>
    </source>
</evidence>
<keyword evidence="1" id="KW-0328">Glycosyltransferase</keyword>
<dbReference type="OrthoDB" id="9805661at2"/>
<keyword evidence="2 3" id="KW-0808">Transferase</keyword>
<dbReference type="CDD" id="cd03811">
    <property type="entry name" value="GT4_GT28_WabH-like"/>
    <property type="match status" value="1"/>
</dbReference>
<sequence length="375" mass="40590">MQSLRCACTVTLSGSSAVSVASLHIIASRQMGGAERWFARFLHAMQRAGEPVSALVRRDSELARHHLDGIAHAQAPMRTVWDPLSRHEVSRYARLSGAQVVQTYMSRATRLTRLARDSAQVHVARLGGYYGVHGFVHADAWVGNTRGLCDWMVRNGLPAERVFHIGNFVETARPADAAAVSALRGAHGIAADDWLIVHAARMVAVKDHANLLNAFARLPAEVAGRRPRLALLGDGPLRPALVARAAALGIASRIVWVGWQHDPGPWFHAADLMVFPSRDEETLGNVLLEAWSHRRPIVATAFRGARELARHGEDALIVPCGDAAALAHAIVELLGDSGLATRLIASGASRVADEFSEAIIIDRYRDLYARLTGSG</sequence>
<dbReference type="Gene3D" id="3.40.50.2000">
    <property type="entry name" value="Glycogen Phosphorylase B"/>
    <property type="match status" value="2"/>
</dbReference>
<keyword evidence="4" id="KW-1185">Reference proteome</keyword>
<dbReference type="KEGG" id="atw:C0099_10465"/>
<dbReference type="GO" id="GO:0016757">
    <property type="term" value="F:glycosyltransferase activity"/>
    <property type="evidence" value="ECO:0007669"/>
    <property type="project" value="UniProtKB-KW"/>
</dbReference>
<protein>
    <submittedName>
        <fullName evidence="3">Glycosyltransferase</fullName>
    </submittedName>
</protein>
<dbReference type="Proteomes" id="UP000242205">
    <property type="component" value="Chromosome"/>
</dbReference>
<evidence type="ECO:0000313" key="3">
    <source>
        <dbReference type="EMBL" id="AUN95313.1"/>
    </source>
</evidence>
<dbReference type="Pfam" id="PF13692">
    <property type="entry name" value="Glyco_trans_1_4"/>
    <property type="match status" value="1"/>
</dbReference>
<dbReference type="EMBL" id="CP025682">
    <property type="protein sequence ID" value="AUN95313.1"/>
    <property type="molecule type" value="Genomic_DNA"/>
</dbReference>
<dbReference type="PANTHER" id="PTHR12526:SF510">
    <property type="entry name" value="D-INOSITOL 3-PHOSPHATE GLYCOSYLTRANSFERASE"/>
    <property type="match status" value="1"/>
</dbReference>
<accession>A0A2I6S7R6</accession>
<name>A0A2I6S7R6_9RHOO</name>
<evidence type="ECO:0000256" key="1">
    <source>
        <dbReference type="ARBA" id="ARBA00022676"/>
    </source>
</evidence>
<reference evidence="3 4" key="1">
    <citation type="submission" date="2018-01" db="EMBL/GenBank/DDBJ databases">
        <authorList>
            <person name="Fu G.-Y."/>
        </authorList>
    </citation>
    <scope>NUCLEOTIDE SEQUENCE [LARGE SCALE GENOMIC DNA]</scope>
    <source>
        <strain evidence="3 4">SY39</strain>
    </source>
</reference>
<proteinExistence type="predicted"/>
<dbReference type="PANTHER" id="PTHR12526">
    <property type="entry name" value="GLYCOSYLTRANSFERASE"/>
    <property type="match status" value="1"/>
</dbReference>
<evidence type="ECO:0000313" key="4">
    <source>
        <dbReference type="Proteomes" id="UP000242205"/>
    </source>
</evidence>
<gene>
    <name evidence="3" type="ORF">C0099_10465</name>
</gene>